<dbReference type="Proteomes" id="UP000094527">
    <property type="component" value="Unassembled WGS sequence"/>
</dbReference>
<proteinExistence type="inferred from homology"/>
<dbReference type="CDD" id="cd14978">
    <property type="entry name" value="7tmA_FMRFamide_R-like"/>
    <property type="match status" value="1"/>
</dbReference>
<feature type="transmembrane region" description="Helical" evidence="6">
    <location>
        <begin position="39"/>
        <end position="59"/>
    </location>
</feature>
<keyword evidence="3 6" id="KW-0812">Transmembrane</keyword>
<dbReference type="PANTHER" id="PTHR46641:SF2">
    <property type="entry name" value="FMRFAMIDE RECEPTOR"/>
    <property type="match status" value="1"/>
</dbReference>
<dbReference type="GO" id="GO:0004930">
    <property type="term" value="F:G protein-coupled receptor activity"/>
    <property type="evidence" value="ECO:0007669"/>
    <property type="project" value="InterPro"/>
</dbReference>
<organism evidence="8 9">
    <name type="scientific">Orchesella cincta</name>
    <name type="common">Springtail</name>
    <name type="synonym">Podura cincta</name>
    <dbReference type="NCBI Taxonomy" id="48709"/>
    <lineage>
        <taxon>Eukaryota</taxon>
        <taxon>Metazoa</taxon>
        <taxon>Ecdysozoa</taxon>
        <taxon>Arthropoda</taxon>
        <taxon>Hexapoda</taxon>
        <taxon>Collembola</taxon>
        <taxon>Entomobryomorpha</taxon>
        <taxon>Entomobryoidea</taxon>
        <taxon>Orchesellidae</taxon>
        <taxon>Orchesellinae</taxon>
        <taxon>Orchesella</taxon>
    </lineage>
</organism>
<feature type="transmembrane region" description="Helical" evidence="6">
    <location>
        <begin position="201"/>
        <end position="222"/>
    </location>
</feature>
<feature type="transmembrane region" description="Helical" evidence="6">
    <location>
        <begin position="242"/>
        <end position="266"/>
    </location>
</feature>
<dbReference type="PANTHER" id="PTHR46641">
    <property type="entry name" value="FMRFAMIDE RECEPTOR-RELATED"/>
    <property type="match status" value="1"/>
</dbReference>
<feature type="transmembrane region" description="Helical" evidence="6">
    <location>
        <begin position="79"/>
        <end position="101"/>
    </location>
</feature>
<dbReference type="SMART" id="SM01381">
    <property type="entry name" value="7TM_GPCR_Srsx"/>
    <property type="match status" value="1"/>
</dbReference>
<comment type="subcellular location">
    <subcellularLocation>
        <location evidence="1">Membrane</location>
    </subcellularLocation>
</comment>
<dbReference type="OMA" id="RSMASHF"/>
<protein>
    <submittedName>
        <fullName evidence="8">FMRFamide receptor</fullName>
    </submittedName>
</protein>
<feature type="transmembrane region" description="Helical" evidence="6">
    <location>
        <begin position="6"/>
        <end position="30"/>
    </location>
</feature>
<dbReference type="InterPro" id="IPR017452">
    <property type="entry name" value="GPCR_Rhodpsn_7TM"/>
</dbReference>
<evidence type="ECO:0000256" key="2">
    <source>
        <dbReference type="ARBA" id="ARBA00010663"/>
    </source>
</evidence>
<evidence type="ECO:0000256" key="1">
    <source>
        <dbReference type="ARBA" id="ARBA00004370"/>
    </source>
</evidence>
<comment type="caution">
    <text evidence="8">The sequence shown here is derived from an EMBL/GenBank/DDBJ whole genome shotgun (WGS) entry which is preliminary data.</text>
</comment>
<sequence length="300" mass="34402">MGETLFTPVLTLIIAVFGLFGNFLCMVVLLNKRLGNSSYIYLLQGLTFSDILLLMISILRTVGNLDTSFTFLTDPHLQTVLFFWDWICTSGCKFFTVAIALERFFVINFPLLAHRVVTVKRAKLFAFSVLIFSVALSCFSYIYANYISQSSFDVFAAVVLHFTPFLVVLVLNVFILIGMHRYKTTRKSLRKSDASNSEEESISLMLLAVVFVFGFCYSFEFIRRIMVYARPHYMSKWSHYDYPINHLADIFYVLNSSVNFLIYCMFGSKFRSVFLKMFKVPCAKPDEEILGVSAASRSKI</sequence>
<dbReference type="InterPro" id="IPR052954">
    <property type="entry name" value="GPCR-Ligand_Int"/>
</dbReference>
<keyword evidence="5 6" id="KW-0472">Membrane</keyword>
<evidence type="ECO:0000256" key="5">
    <source>
        <dbReference type="ARBA" id="ARBA00023136"/>
    </source>
</evidence>
<feature type="transmembrane region" description="Helical" evidence="6">
    <location>
        <begin position="155"/>
        <end position="180"/>
    </location>
</feature>
<keyword evidence="8" id="KW-0675">Receptor</keyword>
<dbReference type="Gene3D" id="1.20.1070.10">
    <property type="entry name" value="Rhodopsin 7-helix transmembrane proteins"/>
    <property type="match status" value="1"/>
</dbReference>
<dbReference type="Pfam" id="PF00001">
    <property type="entry name" value="7tm_1"/>
    <property type="match status" value="1"/>
</dbReference>
<dbReference type="PRINTS" id="PR00237">
    <property type="entry name" value="GPCRRHODOPSN"/>
</dbReference>
<dbReference type="EMBL" id="LJIJ01000926">
    <property type="protein sequence ID" value="ODM93732.1"/>
    <property type="molecule type" value="Genomic_DNA"/>
</dbReference>
<evidence type="ECO:0000256" key="4">
    <source>
        <dbReference type="ARBA" id="ARBA00022989"/>
    </source>
</evidence>
<evidence type="ECO:0000256" key="6">
    <source>
        <dbReference type="SAM" id="Phobius"/>
    </source>
</evidence>
<dbReference type="AlphaFoldDB" id="A0A1D2MLE6"/>
<dbReference type="SUPFAM" id="SSF81321">
    <property type="entry name" value="Family A G protein-coupled receptor-like"/>
    <property type="match status" value="1"/>
</dbReference>
<dbReference type="PROSITE" id="PS50262">
    <property type="entry name" value="G_PROTEIN_RECEP_F1_2"/>
    <property type="match status" value="1"/>
</dbReference>
<keyword evidence="9" id="KW-1185">Reference proteome</keyword>
<evidence type="ECO:0000313" key="8">
    <source>
        <dbReference type="EMBL" id="ODM93732.1"/>
    </source>
</evidence>
<dbReference type="OrthoDB" id="10011262at2759"/>
<keyword evidence="4 6" id="KW-1133">Transmembrane helix</keyword>
<accession>A0A1D2MLE6</accession>
<feature type="domain" description="G-protein coupled receptors family 1 profile" evidence="7">
    <location>
        <begin position="21"/>
        <end position="263"/>
    </location>
</feature>
<dbReference type="GO" id="GO:0016020">
    <property type="term" value="C:membrane"/>
    <property type="evidence" value="ECO:0007669"/>
    <property type="project" value="UniProtKB-SubCell"/>
</dbReference>
<evidence type="ECO:0000313" key="9">
    <source>
        <dbReference type="Proteomes" id="UP000094527"/>
    </source>
</evidence>
<gene>
    <name evidence="8" type="ORF">Ocin01_12948</name>
</gene>
<reference evidence="8 9" key="1">
    <citation type="journal article" date="2016" name="Genome Biol. Evol.">
        <title>Gene Family Evolution Reflects Adaptation to Soil Environmental Stressors in the Genome of the Collembolan Orchesella cincta.</title>
        <authorList>
            <person name="Faddeeva-Vakhrusheva A."/>
            <person name="Derks M.F."/>
            <person name="Anvar S.Y."/>
            <person name="Agamennone V."/>
            <person name="Suring W."/>
            <person name="Smit S."/>
            <person name="van Straalen N.M."/>
            <person name="Roelofs D."/>
        </authorList>
    </citation>
    <scope>NUCLEOTIDE SEQUENCE [LARGE SCALE GENOMIC DNA]</scope>
    <source>
        <tissue evidence="8">Mixed pool</tissue>
    </source>
</reference>
<feature type="transmembrane region" description="Helical" evidence="6">
    <location>
        <begin position="122"/>
        <end position="143"/>
    </location>
</feature>
<dbReference type="STRING" id="48709.A0A1D2MLE6"/>
<name>A0A1D2MLE6_ORCCI</name>
<evidence type="ECO:0000259" key="7">
    <source>
        <dbReference type="PROSITE" id="PS50262"/>
    </source>
</evidence>
<comment type="similarity">
    <text evidence="2">Belongs to the G-protein coupled receptor 1 family.</text>
</comment>
<evidence type="ECO:0000256" key="3">
    <source>
        <dbReference type="ARBA" id="ARBA00022692"/>
    </source>
</evidence>
<dbReference type="InterPro" id="IPR000276">
    <property type="entry name" value="GPCR_Rhodpsn"/>
</dbReference>